<dbReference type="GO" id="GO:0006310">
    <property type="term" value="P:DNA recombination"/>
    <property type="evidence" value="ECO:0007669"/>
    <property type="project" value="UniProtKB-KW"/>
</dbReference>
<accession>A0A8J3INA0</accession>
<feature type="domain" description="Tyr recombinase" evidence="2">
    <location>
        <begin position="1"/>
        <end position="146"/>
    </location>
</feature>
<reference evidence="3" key="1">
    <citation type="submission" date="2020-10" db="EMBL/GenBank/DDBJ databases">
        <title>Taxonomic study of unclassified bacteria belonging to the class Ktedonobacteria.</title>
        <authorList>
            <person name="Yabe S."/>
            <person name="Wang C.M."/>
            <person name="Zheng Y."/>
            <person name="Sakai Y."/>
            <person name="Cavaletti L."/>
            <person name="Monciardini P."/>
            <person name="Donadio S."/>
        </authorList>
    </citation>
    <scope>NUCLEOTIDE SEQUENCE</scope>
    <source>
        <strain evidence="3">ID150040</strain>
    </source>
</reference>
<name>A0A8J3INA0_9CHLR</name>
<dbReference type="Pfam" id="PF00589">
    <property type="entry name" value="Phage_integrase"/>
    <property type="match status" value="1"/>
</dbReference>
<sequence length="153" mass="17333">MLTVRRTVDFIPHYGYVETKPKTKKGFRKILLPLFAIEKLELHRLSQLEQREKVGDGWSDLGLVFTGLTGNYFNPRYMLKLFGKALDQAGLAHIRFHDLRHSVVTLLLALGVDARSIQELVDHKDIETTLGIYGHVLPSMQEAIAEKLGGFFG</sequence>
<dbReference type="AlphaFoldDB" id="A0A8J3INA0"/>
<dbReference type="Proteomes" id="UP000597444">
    <property type="component" value="Unassembled WGS sequence"/>
</dbReference>
<proteinExistence type="predicted"/>
<dbReference type="InterPro" id="IPR002104">
    <property type="entry name" value="Integrase_catalytic"/>
</dbReference>
<dbReference type="EMBL" id="BNJK01000002">
    <property type="protein sequence ID" value="GHO98759.1"/>
    <property type="molecule type" value="Genomic_DNA"/>
</dbReference>
<keyword evidence="1" id="KW-0233">DNA recombination</keyword>
<protein>
    <recommendedName>
        <fullName evidence="2">Tyr recombinase domain-containing protein</fullName>
    </recommendedName>
</protein>
<keyword evidence="4" id="KW-1185">Reference proteome</keyword>
<evidence type="ECO:0000313" key="3">
    <source>
        <dbReference type="EMBL" id="GHO98759.1"/>
    </source>
</evidence>
<dbReference type="Gene3D" id="1.10.443.10">
    <property type="entry name" value="Intergrase catalytic core"/>
    <property type="match status" value="1"/>
</dbReference>
<dbReference type="PROSITE" id="PS51898">
    <property type="entry name" value="TYR_RECOMBINASE"/>
    <property type="match status" value="1"/>
</dbReference>
<dbReference type="GO" id="GO:0015074">
    <property type="term" value="P:DNA integration"/>
    <property type="evidence" value="ECO:0007669"/>
    <property type="project" value="InterPro"/>
</dbReference>
<gene>
    <name evidence="3" type="ORF">KSF_088070</name>
</gene>
<evidence type="ECO:0000259" key="2">
    <source>
        <dbReference type="PROSITE" id="PS51898"/>
    </source>
</evidence>
<comment type="caution">
    <text evidence="3">The sequence shown here is derived from an EMBL/GenBank/DDBJ whole genome shotgun (WGS) entry which is preliminary data.</text>
</comment>
<dbReference type="InterPro" id="IPR013762">
    <property type="entry name" value="Integrase-like_cat_sf"/>
</dbReference>
<dbReference type="GO" id="GO:0003677">
    <property type="term" value="F:DNA binding"/>
    <property type="evidence" value="ECO:0007669"/>
    <property type="project" value="InterPro"/>
</dbReference>
<evidence type="ECO:0000256" key="1">
    <source>
        <dbReference type="ARBA" id="ARBA00023172"/>
    </source>
</evidence>
<dbReference type="CDD" id="cd01189">
    <property type="entry name" value="INT_ICEBs1_C_like"/>
    <property type="match status" value="1"/>
</dbReference>
<dbReference type="InterPro" id="IPR011010">
    <property type="entry name" value="DNA_brk_join_enz"/>
</dbReference>
<evidence type="ECO:0000313" key="4">
    <source>
        <dbReference type="Proteomes" id="UP000597444"/>
    </source>
</evidence>
<organism evidence="3 4">
    <name type="scientific">Reticulibacter mediterranei</name>
    <dbReference type="NCBI Taxonomy" id="2778369"/>
    <lineage>
        <taxon>Bacteria</taxon>
        <taxon>Bacillati</taxon>
        <taxon>Chloroflexota</taxon>
        <taxon>Ktedonobacteria</taxon>
        <taxon>Ktedonobacterales</taxon>
        <taxon>Reticulibacteraceae</taxon>
        <taxon>Reticulibacter</taxon>
    </lineage>
</organism>
<dbReference type="SUPFAM" id="SSF56349">
    <property type="entry name" value="DNA breaking-rejoining enzymes"/>
    <property type="match status" value="1"/>
</dbReference>